<dbReference type="OrthoDB" id="9806395at2"/>
<protein>
    <submittedName>
        <fullName evidence="2">Uncharacterized conserved protein YegL, contains vWA domain of TerY type</fullName>
    </submittedName>
</protein>
<dbReference type="RefSeq" id="WP_089709361.1">
    <property type="nucleotide sequence ID" value="NZ_FMAR01000002.1"/>
</dbReference>
<sequence length="351" mass="39118">MRKLPIYFLIDVSESMVGEPVQQVEEGIAHIIKALKQDPYALETVYISVLVFAGQARTLVPLQELIQFYPPRLPIGGGTSLSKGLGHLMYELRKNTVCTTPTQKGDWKPIIYLFTDGVPTDESKTAIAEWQQQWARKANLVAIAFGQETDLQVLQQLTENVFLFKNTSPKQYTDFFAWVTASIRTSSISVDNNGSGFELSKLPENVMEKIDLNKLPATQGVVDDNFAVFTAKCQRSQRPYLIKYRKDQQRNDLMGLDLETRYYQLVGAFTVDNTYFELSDKTATFSQQIASDELVGFPSCPSCGNQYGFSVCTCGHVHCTGTEQTSTCPWCGQTGNYGLGGGNMDLNRSQG</sequence>
<evidence type="ECO:0000313" key="3">
    <source>
        <dbReference type="Proteomes" id="UP000242818"/>
    </source>
</evidence>
<keyword evidence="3" id="KW-1185">Reference proteome</keyword>
<dbReference type="STRING" id="1335309.GA0116948_102230"/>
<name>A0A1C4APL1_9BACT</name>
<dbReference type="EMBL" id="FMAR01000002">
    <property type="protein sequence ID" value="SCB96610.1"/>
    <property type="molecule type" value="Genomic_DNA"/>
</dbReference>
<dbReference type="InterPro" id="IPR028274">
    <property type="entry name" value="TerY-C"/>
</dbReference>
<gene>
    <name evidence="2" type="ORF">GA0116948_102230</name>
</gene>
<dbReference type="PROSITE" id="PS50234">
    <property type="entry name" value="VWFA"/>
    <property type="match status" value="1"/>
</dbReference>
<accession>A0A1C4APL1</accession>
<evidence type="ECO:0000259" key="1">
    <source>
        <dbReference type="PROSITE" id="PS50234"/>
    </source>
</evidence>
<dbReference type="SMART" id="SM00327">
    <property type="entry name" value="VWA"/>
    <property type="match status" value="1"/>
</dbReference>
<dbReference type="AlphaFoldDB" id="A0A1C4APL1"/>
<reference evidence="2 3" key="1">
    <citation type="submission" date="2016-08" db="EMBL/GenBank/DDBJ databases">
        <authorList>
            <person name="Seilhamer J.J."/>
        </authorList>
    </citation>
    <scope>NUCLEOTIDE SEQUENCE [LARGE SCALE GENOMIC DNA]</scope>
    <source>
        <strain evidence="2 3">A37T2</strain>
    </source>
</reference>
<dbReference type="SUPFAM" id="SSF53300">
    <property type="entry name" value="vWA-like"/>
    <property type="match status" value="1"/>
</dbReference>
<feature type="domain" description="VWFA" evidence="1">
    <location>
        <begin position="5"/>
        <end position="179"/>
    </location>
</feature>
<organism evidence="2 3">
    <name type="scientific">Chitinophaga costaii</name>
    <dbReference type="NCBI Taxonomy" id="1335309"/>
    <lineage>
        <taxon>Bacteria</taxon>
        <taxon>Pseudomonadati</taxon>
        <taxon>Bacteroidota</taxon>
        <taxon>Chitinophagia</taxon>
        <taxon>Chitinophagales</taxon>
        <taxon>Chitinophagaceae</taxon>
        <taxon>Chitinophaga</taxon>
    </lineage>
</organism>
<evidence type="ECO:0000313" key="2">
    <source>
        <dbReference type="EMBL" id="SCB96610.1"/>
    </source>
</evidence>
<dbReference type="InterPro" id="IPR002035">
    <property type="entry name" value="VWF_A"/>
</dbReference>
<dbReference type="Proteomes" id="UP000242818">
    <property type="component" value="Unassembled WGS sequence"/>
</dbReference>
<proteinExistence type="predicted"/>
<dbReference type="Gene3D" id="3.40.50.410">
    <property type="entry name" value="von Willebrand factor, type A domain"/>
    <property type="match status" value="1"/>
</dbReference>
<dbReference type="Pfam" id="PF00092">
    <property type="entry name" value="VWA"/>
    <property type="match status" value="1"/>
</dbReference>
<dbReference type="Pfam" id="PF15616">
    <property type="entry name" value="TerY_C"/>
    <property type="match status" value="1"/>
</dbReference>
<dbReference type="InterPro" id="IPR036465">
    <property type="entry name" value="vWFA_dom_sf"/>
</dbReference>